<evidence type="ECO:0000256" key="4">
    <source>
        <dbReference type="ARBA" id="ARBA00022898"/>
    </source>
</evidence>
<keyword evidence="2 6" id="KW-0032">Aminotransferase</keyword>
<dbReference type="EC" id="2.6.1.11" evidence="6"/>
<comment type="cofactor">
    <cofactor evidence="1">
        <name>pyridoxal 5'-phosphate</name>
        <dbReference type="ChEBI" id="CHEBI:597326"/>
    </cofactor>
</comment>
<dbReference type="InterPro" id="IPR015421">
    <property type="entry name" value="PyrdxlP-dep_Trfase_major"/>
</dbReference>
<organism evidence="6 7">
    <name type="scientific">Brevibacillus laterosporus LMG 15441</name>
    <dbReference type="NCBI Taxonomy" id="1042163"/>
    <lineage>
        <taxon>Bacteria</taxon>
        <taxon>Bacillati</taxon>
        <taxon>Bacillota</taxon>
        <taxon>Bacilli</taxon>
        <taxon>Bacillales</taxon>
        <taxon>Paenibacillaceae</taxon>
        <taxon>Brevibacillus</taxon>
    </lineage>
</organism>
<dbReference type="Pfam" id="PF00202">
    <property type="entry name" value="Aminotran_3"/>
    <property type="match status" value="1"/>
</dbReference>
<dbReference type="Gene3D" id="3.90.1150.10">
    <property type="entry name" value="Aspartate Aminotransferase, domain 1"/>
    <property type="match status" value="1"/>
</dbReference>
<gene>
    <name evidence="6" type="ORF">BRLA_c035570</name>
</gene>
<dbReference type="eggNOG" id="COG4992">
    <property type="taxonomic scope" value="Bacteria"/>
</dbReference>
<dbReference type="FunFam" id="3.40.640.10:FF:000004">
    <property type="entry name" value="Acetylornithine aminotransferase"/>
    <property type="match status" value="1"/>
</dbReference>
<name>A0A075R7M2_BRELA</name>
<keyword evidence="4 5" id="KW-0663">Pyridoxal phosphate</keyword>
<evidence type="ECO:0000256" key="3">
    <source>
        <dbReference type="ARBA" id="ARBA00022679"/>
    </source>
</evidence>
<protein>
    <submittedName>
        <fullName evidence="6">Acetylornithine aminotransferase</fullName>
        <ecNumber evidence="6">2.6.1.11</ecNumber>
    </submittedName>
</protein>
<dbReference type="KEGG" id="blr:BRLA_c035570"/>
<dbReference type="GO" id="GO:0042802">
    <property type="term" value="F:identical protein binding"/>
    <property type="evidence" value="ECO:0007669"/>
    <property type="project" value="TreeGrafter"/>
</dbReference>
<dbReference type="GO" id="GO:0030170">
    <property type="term" value="F:pyridoxal phosphate binding"/>
    <property type="evidence" value="ECO:0007669"/>
    <property type="project" value="InterPro"/>
</dbReference>
<dbReference type="InterPro" id="IPR015422">
    <property type="entry name" value="PyrdxlP-dep_Trfase_small"/>
</dbReference>
<dbReference type="HOGENOM" id="CLU_016922_10_1_9"/>
<evidence type="ECO:0000313" key="6">
    <source>
        <dbReference type="EMBL" id="AIG27869.1"/>
    </source>
</evidence>
<dbReference type="InterPro" id="IPR050103">
    <property type="entry name" value="Class-III_PLP-dep_AT"/>
</dbReference>
<dbReference type="RefSeq" id="WP_003336614.1">
    <property type="nucleotide sequence ID" value="NZ_CP007806.1"/>
</dbReference>
<accession>A0A075R7M2</accession>
<dbReference type="Proteomes" id="UP000005850">
    <property type="component" value="Chromosome"/>
</dbReference>
<dbReference type="Gene3D" id="3.40.640.10">
    <property type="entry name" value="Type I PLP-dependent aspartate aminotransferase-like (Major domain)"/>
    <property type="match status" value="1"/>
</dbReference>
<dbReference type="InterPro" id="IPR005814">
    <property type="entry name" value="Aminotrans_3"/>
</dbReference>
<evidence type="ECO:0000256" key="5">
    <source>
        <dbReference type="RuleBase" id="RU003560"/>
    </source>
</evidence>
<dbReference type="EMBL" id="CP007806">
    <property type="protein sequence ID" value="AIG27869.1"/>
    <property type="molecule type" value="Genomic_DNA"/>
</dbReference>
<dbReference type="AlphaFoldDB" id="A0A075R7M2"/>
<dbReference type="InterPro" id="IPR049704">
    <property type="entry name" value="Aminotrans_3_PPA_site"/>
</dbReference>
<evidence type="ECO:0000256" key="1">
    <source>
        <dbReference type="ARBA" id="ARBA00001933"/>
    </source>
</evidence>
<dbReference type="PIRSF" id="PIRSF000521">
    <property type="entry name" value="Transaminase_4ab_Lys_Orn"/>
    <property type="match status" value="1"/>
</dbReference>
<evidence type="ECO:0000313" key="7">
    <source>
        <dbReference type="Proteomes" id="UP000005850"/>
    </source>
</evidence>
<dbReference type="PROSITE" id="PS00600">
    <property type="entry name" value="AA_TRANSFER_CLASS_3"/>
    <property type="match status" value="1"/>
</dbReference>
<dbReference type="InterPro" id="IPR015424">
    <property type="entry name" value="PyrdxlP-dep_Trfase"/>
</dbReference>
<sequence>MTDWLQKDETYLMSTYKRLTIAIEKGEGNYLLDTEGKAYLDLFTGLAVSVLGHSHPKIVEALVEQGEKFLHISNIFLNKPAITLAEQLVTHTIPGKVFFSNSGAEATEAAIKLVHKWAKMTGRENAGIVVLKNSFHGRTLGAVKLTRQAHVYQDYPLPAFPVYEVAPGDIEGLQEIITTYSPVCLLMEPVLGSGGVIPLSESFLQTAFALCKEHDVLFAMDEIQTGMGRTGKLFAYQHTTVEPDLILFAKGVGGGLPLGGVIAGEKLANLFKPGDHGTTFAPSPLSAALGNAVMEALLVDGLLEEGKKQAEYLWARIAHLVDEYPQLLSDIRGKGMMLGIQTKLAPEEVSHIQQGMLEAGFLIDVTQKTIIRLLPPLTLTSEEIDRFMVCFRDVLEQAARVKGEVM</sequence>
<dbReference type="PANTHER" id="PTHR11986:SF79">
    <property type="entry name" value="ACETYLORNITHINE AMINOTRANSFERASE, MITOCHONDRIAL"/>
    <property type="match status" value="1"/>
</dbReference>
<dbReference type="NCBIfam" id="NF002325">
    <property type="entry name" value="PRK01278.1"/>
    <property type="match status" value="1"/>
</dbReference>
<dbReference type="CDD" id="cd00610">
    <property type="entry name" value="OAT_like"/>
    <property type="match status" value="1"/>
</dbReference>
<dbReference type="PANTHER" id="PTHR11986">
    <property type="entry name" value="AMINOTRANSFERASE CLASS III"/>
    <property type="match status" value="1"/>
</dbReference>
<comment type="similarity">
    <text evidence="5">Belongs to the class-III pyridoxal-phosphate-dependent aminotransferase family.</text>
</comment>
<keyword evidence="7" id="KW-1185">Reference proteome</keyword>
<dbReference type="STRING" id="1042163.BRLA_c035570"/>
<dbReference type="GO" id="GO:0003992">
    <property type="term" value="F:N2-acetyl-L-ornithine:2-oxoglutarate 5-aminotransferase activity"/>
    <property type="evidence" value="ECO:0007669"/>
    <property type="project" value="UniProtKB-EC"/>
</dbReference>
<evidence type="ECO:0000256" key="2">
    <source>
        <dbReference type="ARBA" id="ARBA00022576"/>
    </source>
</evidence>
<proteinExistence type="inferred from homology"/>
<dbReference type="SUPFAM" id="SSF53383">
    <property type="entry name" value="PLP-dependent transferases"/>
    <property type="match status" value="1"/>
</dbReference>
<keyword evidence="3 6" id="KW-0808">Transferase</keyword>
<reference evidence="6 7" key="1">
    <citation type="journal article" date="2011" name="J. Bacteriol.">
        <title>Genome sequence of Brevibacillus laterosporus LMG 15441, a pathogen of invertebrates.</title>
        <authorList>
            <person name="Djukic M."/>
            <person name="Poehlein A."/>
            <person name="Thurmer A."/>
            <person name="Daniel R."/>
        </authorList>
    </citation>
    <scope>NUCLEOTIDE SEQUENCE [LARGE SCALE GENOMIC DNA]</scope>
    <source>
        <strain evidence="6 7">LMG 15441</strain>
    </source>
</reference>